<keyword evidence="3" id="KW-1185">Reference proteome</keyword>
<protein>
    <submittedName>
        <fullName evidence="2">DUF938-domain-containing protein</fullName>
    </submittedName>
</protein>
<dbReference type="Gene3D" id="3.40.50.150">
    <property type="entry name" value="Vaccinia Virus protein VP39"/>
    <property type="match status" value="1"/>
</dbReference>
<feature type="non-terminal residue" evidence="2">
    <location>
        <position position="245"/>
    </location>
</feature>
<dbReference type="KEGG" id="fcy:FRACYDRAFT_152711"/>
<comment type="similarity">
    <text evidence="1">Belongs to the UPF0585 family.</text>
</comment>
<reference evidence="2 3" key="1">
    <citation type="submission" date="2016-09" db="EMBL/GenBank/DDBJ databases">
        <title>Extensive genetic diversity and differential bi-allelic expression allows diatom success in the polar Southern Ocean.</title>
        <authorList>
            <consortium name="DOE Joint Genome Institute"/>
            <person name="Mock T."/>
            <person name="Otillar R.P."/>
            <person name="Strauss J."/>
            <person name="Dupont C."/>
            <person name="Frickenhaus S."/>
            <person name="Maumus F."/>
            <person name="Mcmullan M."/>
            <person name="Sanges R."/>
            <person name="Schmutz J."/>
            <person name="Toseland A."/>
            <person name="Valas R."/>
            <person name="Veluchamy A."/>
            <person name="Ward B.J."/>
            <person name="Allen A."/>
            <person name="Barry K."/>
            <person name="Falciatore A."/>
            <person name="Ferrante M."/>
            <person name="Fortunato A.E."/>
            <person name="Gloeckner G."/>
            <person name="Gruber A."/>
            <person name="Hipkin R."/>
            <person name="Janech M."/>
            <person name="Kroth P."/>
            <person name="Leese F."/>
            <person name="Lindquist E."/>
            <person name="Lyon B.R."/>
            <person name="Martin J."/>
            <person name="Mayer C."/>
            <person name="Parker M."/>
            <person name="Quesneville H."/>
            <person name="Raymond J."/>
            <person name="Uhlig C."/>
            <person name="Valentin K.U."/>
            <person name="Worden A.Z."/>
            <person name="Armbrust E.V."/>
            <person name="Bowler C."/>
            <person name="Green B."/>
            <person name="Moulton V."/>
            <person name="Van Oosterhout C."/>
            <person name="Grigoriev I."/>
        </authorList>
    </citation>
    <scope>NUCLEOTIDE SEQUENCE [LARGE SCALE GENOMIC DNA]</scope>
    <source>
        <strain evidence="2 3">CCMP1102</strain>
    </source>
</reference>
<dbReference type="InParanoid" id="A0A1E7FQ13"/>
<dbReference type="PANTHER" id="PTHR20974">
    <property type="entry name" value="UPF0585 PROTEIN CG18661"/>
    <property type="match status" value="1"/>
</dbReference>
<accession>A0A1E7FQ13</accession>
<evidence type="ECO:0000313" key="2">
    <source>
        <dbReference type="EMBL" id="OEU20236.1"/>
    </source>
</evidence>
<sequence length="245" mass="27948">SPSADRNKKVIWDVLSSKIFTNFDWESKNENEQNNILEIAAGSGVHTEYFVSNLLLKQQQQQQQFVVLSRSFLWHPTDPTTDARESIQSYINDESNFSHLKDVVADPIELTLDSTGISNDDDEVISLQPPFNIVDNEKNKDKNIDLIVCINMIHISSWDATIGLMKLANKYLHYNGGYLYCYGPYKVNGNAVQSNLNFDHSLKSRNSEWGLRNIEDVIQIANDIGNLELLHQIDMPSNNISLIFR</sequence>
<organism evidence="2 3">
    <name type="scientific">Fragilariopsis cylindrus CCMP1102</name>
    <dbReference type="NCBI Taxonomy" id="635003"/>
    <lineage>
        <taxon>Eukaryota</taxon>
        <taxon>Sar</taxon>
        <taxon>Stramenopiles</taxon>
        <taxon>Ochrophyta</taxon>
        <taxon>Bacillariophyta</taxon>
        <taxon>Bacillariophyceae</taxon>
        <taxon>Bacillariophycidae</taxon>
        <taxon>Bacillariales</taxon>
        <taxon>Bacillariaceae</taxon>
        <taxon>Fragilariopsis</taxon>
    </lineage>
</organism>
<dbReference type="InterPro" id="IPR010342">
    <property type="entry name" value="DUF938"/>
</dbReference>
<proteinExistence type="inferred from homology"/>
<evidence type="ECO:0000256" key="1">
    <source>
        <dbReference type="ARBA" id="ARBA00008308"/>
    </source>
</evidence>
<dbReference type="Proteomes" id="UP000095751">
    <property type="component" value="Unassembled WGS sequence"/>
</dbReference>
<dbReference type="AlphaFoldDB" id="A0A1E7FQ13"/>
<dbReference type="PANTHER" id="PTHR20974:SF0">
    <property type="entry name" value="UPF0585 PROTEIN CG18661"/>
    <property type="match status" value="1"/>
</dbReference>
<evidence type="ECO:0000313" key="3">
    <source>
        <dbReference type="Proteomes" id="UP000095751"/>
    </source>
</evidence>
<name>A0A1E7FQ13_9STRA</name>
<dbReference type="OrthoDB" id="10258744at2759"/>
<dbReference type="SUPFAM" id="SSF53335">
    <property type="entry name" value="S-adenosyl-L-methionine-dependent methyltransferases"/>
    <property type="match status" value="2"/>
</dbReference>
<dbReference type="InterPro" id="IPR029063">
    <property type="entry name" value="SAM-dependent_MTases_sf"/>
</dbReference>
<dbReference type="Pfam" id="PF06080">
    <property type="entry name" value="DUF938"/>
    <property type="match status" value="1"/>
</dbReference>
<dbReference type="EMBL" id="KV784355">
    <property type="protein sequence ID" value="OEU20236.1"/>
    <property type="molecule type" value="Genomic_DNA"/>
</dbReference>
<gene>
    <name evidence="2" type="ORF">FRACYDRAFT_152711</name>
</gene>
<feature type="non-terminal residue" evidence="2">
    <location>
        <position position="1"/>
    </location>
</feature>